<dbReference type="Proteomes" id="UP001652640">
    <property type="component" value="Chromosome 13"/>
</dbReference>
<dbReference type="GeneID" id="139038030"/>
<evidence type="ECO:0000313" key="3">
    <source>
        <dbReference type="RefSeq" id="XP_070332040.1"/>
    </source>
</evidence>
<organism evidence="2 3">
    <name type="scientific">Odocoileus virginianus</name>
    <name type="common">White-tailed deer</name>
    <dbReference type="NCBI Taxonomy" id="9874"/>
    <lineage>
        <taxon>Eukaryota</taxon>
        <taxon>Metazoa</taxon>
        <taxon>Chordata</taxon>
        <taxon>Craniata</taxon>
        <taxon>Vertebrata</taxon>
        <taxon>Euteleostomi</taxon>
        <taxon>Mammalia</taxon>
        <taxon>Eutheria</taxon>
        <taxon>Laurasiatheria</taxon>
        <taxon>Artiodactyla</taxon>
        <taxon>Ruminantia</taxon>
        <taxon>Pecora</taxon>
        <taxon>Cervidae</taxon>
        <taxon>Odocoileinae</taxon>
        <taxon>Odocoileus</taxon>
    </lineage>
</organism>
<gene>
    <name evidence="3" type="primary">LOC139038030</name>
</gene>
<feature type="compositionally biased region" description="Basic residues" evidence="1">
    <location>
        <begin position="130"/>
        <end position="140"/>
    </location>
</feature>
<feature type="region of interest" description="Disordered" evidence="1">
    <location>
        <begin position="27"/>
        <end position="160"/>
    </location>
</feature>
<feature type="compositionally biased region" description="Low complexity" evidence="1">
    <location>
        <begin position="43"/>
        <end position="71"/>
    </location>
</feature>
<sequence length="171" mass="18697">MVPPHSPQGVCLASPRLVNRRQLRCAGEALAGPTPGVRGQAGRRASAEPGPSPAPARRVPRAPGTRPSPGRGRARRRSARGPRREPQPRARRSWTVPGPHPAELWPPPPPPGLPQTAGERLREAPAQPRRDRRRRRRRPRASNSFWAGGATAPTHQRPARGDVLHFSLIKD</sequence>
<evidence type="ECO:0000313" key="2">
    <source>
        <dbReference type="Proteomes" id="UP001652640"/>
    </source>
</evidence>
<proteinExistence type="predicted"/>
<keyword evidence="2" id="KW-1185">Reference proteome</keyword>
<feature type="compositionally biased region" description="Basic residues" evidence="1">
    <location>
        <begin position="72"/>
        <end position="81"/>
    </location>
</feature>
<reference evidence="3" key="2">
    <citation type="submission" date="2025-08" db="UniProtKB">
        <authorList>
            <consortium name="RefSeq"/>
        </authorList>
    </citation>
    <scope>IDENTIFICATION</scope>
    <source>
        <tissue evidence="3">Tongue muscle</tissue>
    </source>
</reference>
<feature type="compositionally biased region" description="Pro residues" evidence="1">
    <location>
        <begin position="98"/>
        <end position="113"/>
    </location>
</feature>
<accession>A0ABM4IW46</accession>
<protein>
    <submittedName>
        <fullName evidence="3">Actin nucleation-promoting factor WAS-like</fullName>
    </submittedName>
</protein>
<evidence type="ECO:0000256" key="1">
    <source>
        <dbReference type="SAM" id="MobiDB-lite"/>
    </source>
</evidence>
<reference evidence="2" key="1">
    <citation type="journal article" date="2022" name="J. Hered.">
        <title>A De Novo Chromosome-Level Genome Assembly of the White-Tailed Deer, Odocoileus Virginianus.</title>
        <authorList>
            <person name="London E.W."/>
            <person name="Roca A.L."/>
            <person name="Novakofski J.E."/>
            <person name="Mateus-Pinilla N.E."/>
        </authorList>
    </citation>
    <scope>NUCLEOTIDE SEQUENCE [LARGE SCALE GENOMIC DNA]</scope>
</reference>
<name>A0ABM4IW46_ODOVR</name>
<dbReference type="RefSeq" id="XP_070332040.1">
    <property type="nucleotide sequence ID" value="XM_070475939.1"/>
</dbReference>